<dbReference type="OMA" id="VAMNIHQ"/>
<dbReference type="GO" id="GO:0005737">
    <property type="term" value="C:cytoplasm"/>
    <property type="evidence" value="ECO:0007669"/>
    <property type="project" value="TreeGrafter"/>
</dbReference>
<accession>S3C437</accession>
<dbReference type="HOGENOM" id="CLU_029131_0_0_1"/>
<dbReference type="GO" id="GO:0050660">
    <property type="term" value="F:flavin adenine dinucleotide binding"/>
    <property type="evidence" value="ECO:0007669"/>
    <property type="project" value="TreeGrafter"/>
</dbReference>
<dbReference type="PRINTS" id="PR00411">
    <property type="entry name" value="PNDRDTASEI"/>
</dbReference>
<evidence type="ECO:0000259" key="1">
    <source>
        <dbReference type="Pfam" id="PF07992"/>
    </source>
</evidence>
<dbReference type="EMBL" id="KE148149">
    <property type="protein sequence ID" value="EPE08259.1"/>
    <property type="molecule type" value="Genomic_DNA"/>
</dbReference>
<evidence type="ECO:0000313" key="2">
    <source>
        <dbReference type="EMBL" id="EPE08259.1"/>
    </source>
</evidence>
<evidence type="ECO:0000313" key="3">
    <source>
        <dbReference type="Proteomes" id="UP000016923"/>
    </source>
</evidence>
<organism evidence="2 3">
    <name type="scientific">Ophiostoma piceae (strain UAMH 11346)</name>
    <name type="common">Sap stain fungus</name>
    <dbReference type="NCBI Taxonomy" id="1262450"/>
    <lineage>
        <taxon>Eukaryota</taxon>
        <taxon>Fungi</taxon>
        <taxon>Dikarya</taxon>
        <taxon>Ascomycota</taxon>
        <taxon>Pezizomycotina</taxon>
        <taxon>Sordariomycetes</taxon>
        <taxon>Sordariomycetidae</taxon>
        <taxon>Ophiostomatales</taxon>
        <taxon>Ophiostomataceae</taxon>
        <taxon>Ophiostoma</taxon>
    </lineage>
</organism>
<proteinExistence type="predicted"/>
<dbReference type="PANTHER" id="PTHR43735">
    <property type="entry name" value="APOPTOSIS-INDUCING FACTOR 1"/>
    <property type="match status" value="1"/>
</dbReference>
<dbReference type="InterPro" id="IPR036188">
    <property type="entry name" value="FAD/NAD-bd_sf"/>
</dbReference>
<dbReference type="PRINTS" id="PR00368">
    <property type="entry name" value="FADPNR"/>
</dbReference>
<dbReference type="AlphaFoldDB" id="S3C437"/>
<dbReference type="InterPro" id="IPR023753">
    <property type="entry name" value="FAD/NAD-binding_dom"/>
</dbReference>
<dbReference type="VEuPathDB" id="FungiDB:F503_01042"/>
<dbReference type="Pfam" id="PF07992">
    <property type="entry name" value="Pyr_redox_2"/>
    <property type="match status" value="1"/>
</dbReference>
<protein>
    <submittedName>
        <fullName evidence="2">Pyridine nucleotide-disulfide oxidoreductase</fullName>
    </submittedName>
</protein>
<dbReference type="STRING" id="1262450.S3C437"/>
<dbReference type="Gene3D" id="3.50.50.100">
    <property type="match status" value="1"/>
</dbReference>
<dbReference type="GO" id="GO:0004174">
    <property type="term" value="F:electron-transferring-flavoprotein dehydrogenase activity"/>
    <property type="evidence" value="ECO:0007669"/>
    <property type="project" value="TreeGrafter"/>
</dbReference>
<dbReference type="eggNOG" id="KOG2495">
    <property type="taxonomic scope" value="Eukaryota"/>
</dbReference>
<sequence>MALLRRQKILCTRVQADSATPGTHSMHRLSAVLRPAKSAKLSSLPAHRRPASHSRLSPCLIFSSYFSSSSSKMGSTLRPNNASTPFKVLVVGGSYSGLAAALNLSDMCLGKTARASVSYQDKVEPVDPIHAEITVVDERDGFYHVIGSPLVFASKTYAEKAWVTYKEIPALQASPNIKTVHGSVTSVDFAAKKATVKAVTDSSSSTIDYDFIIVTSGLRRAYPVVPQSGDKTSYLAEVTPHIESVSNAKDGVLVVGGGAVGIEMAAELKLVQPQTRVILAHSRSRLLSSEPLPDVLAEKTLEILKENGVEVLLSHRLQETKEVEGDPNTKIVSFTNGDSLRVNAVVVAISKSEPSTSFLPVEAINDEGYVKIQPNLFFPKEIPNSDSALAGGDLVDWSGIKRCGRAMHMGYYTALNTHQRMQELVNGKTPEYFTLQKTAPVIALALGDNAIAWGDEVTYGKDIAERFFSNDVGFDICWNILGMGEKPAAKV</sequence>
<dbReference type="Proteomes" id="UP000016923">
    <property type="component" value="Unassembled WGS sequence"/>
</dbReference>
<keyword evidence="3" id="KW-1185">Reference proteome</keyword>
<name>S3C437_OPHP1</name>
<reference evidence="2 3" key="1">
    <citation type="journal article" date="2013" name="BMC Genomics">
        <title>The genome and transcriptome of the pine saprophyte Ophiostoma piceae, and a comparison with the bark beetle-associated pine pathogen Grosmannia clavigera.</title>
        <authorList>
            <person name="Haridas S."/>
            <person name="Wang Y."/>
            <person name="Lim L."/>
            <person name="Massoumi Alamouti S."/>
            <person name="Jackman S."/>
            <person name="Docking R."/>
            <person name="Robertson G."/>
            <person name="Birol I."/>
            <person name="Bohlmann J."/>
            <person name="Breuil C."/>
        </authorList>
    </citation>
    <scope>NUCLEOTIDE SEQUENCE [LARGE SCALE GENOMIC DNA]</scope>
    <source>
        <strain evidence="2 3">UAMH 11346</strain>
    </source>
</reference>
<feature type="domain" description="FAD/NAD(P)-binding" evidence="1">
    <location>
        <begin position="86"/>
        <end position="359"/>
    </location>
</feature>
<gene>
    <name evidence="2" type="ORF">F503_01042</name>
</gene>
<dbReference type="OrthoDB" id="202203at2759"/>
<dbReference type="PANTHER" id="PTHR43735:SF24">
    <property type="entry name" value="NUCLEOTIDE-DISULPHIDE OXIDOREDUCTASE AMID-LIKE, PUTATIVE (AFU_ORTHOLOGUE AFUA_1G17180)-RELATED"/>
    <property type="match status" value="1"/>
</dbReference>
<dbReference type="SUPFAM" id="SSF51905">
    <property type="entry name" value="FAD/NAD(P)-binding domain"/>
    <property type="match status" value="2"/>
</dbReference>